<proteinExistence type="predicted"/>
<feature type="region of interest" description="Disordered" evidence="6">
    <location>
        <begin position="265"/>
        <end position="297"/>
    </location>
</feature>
<reference evidence="8" key="1">
    <citation type="submission" date="2018-08" db="EMBL/GenBank/DDBJ databases">
        <authorList>
            <person name="Rossello M."/>
        </authorList>
    </citation>
    <scope>NUCLEOTIDE SEQUENCE [LARGE SCALE GENOMIC DNA]</scope>
    <source>
        <strain evidence="8">cv. Chinese Spring</strain>
    </source>
</reference>
<dbReference type="Proteomes" id="UP000019116">
    <property type="component" value="Chromosome 4D"/>
</dbReference>
<dbReference type="CDD" id="cd10017">
    <property type="entry name" value="B3_DNA"/>
    <property type="match status" value="2"/>
</dbReference>
<dbReference type="Gramene" id="TraesCAD_scaffold_079099_01G000100.1">
    <property type="protein sequence ID" value="TraesCAD_scaffold_079099_01G000100.1"/>
    <property type="gene ID" value="TraesCAD_scaffold_079099_01G000100"/>
</dbReference>
<evidence type="ECO:0000259" key="7">
    <source>
        <dbReference type="PROSITE" id="PS50863"/>
    </source>
</evidence>
<dbReference type="Gramene" id="TraesCLE_scaffold_176327_01G000200.1">
    <property type="protein sequence ID" value="TraesCLE_scaffold_176327_01G000200.1"/>
    <property type="gene ID" value="TraesCLE_scaffold_176327_01G000200"/>
</dbReference>
<dbReference type="OrthoDB" id="725474at2759"/>
<evidence type="ECO:0000256" key="1">
    <source>
        <dbReference type="ARBA" id="ARBA00004123"/>
    </source>
</evidence>
<dbReference type="PANTHER" id="PTHR31674:SF95">
    <property type="entry name" value="B3 DOMAIN-CONTAINING PROTEIN OS03G0212300"/>
    <property type="match status" value="1"/>
</dbReference>
<evidence type="ECO:0000256" key="5">
    <source>
        <dbReference type="ARBA" id="ARBA00023242"/>
    </source>
</evidence>
<keyword evidence="3" id="KW-0238">DNA-binding</keyword>
<keyword evidence="9" id="KW-1185">Reference proteome</keyword>
<dbReference type="InterPro" id="IPR039218">
    <property type="entry name" value="REM_fam"/>
</dbReference>
<dbReference type="STRING" id="4565.A0A3B6JN64"/>
<dbReference type="SMR" id="A0A3B6JN64"/>
<feature type="domain" description="TF-B3" evidence="7">
    <location>
        <begin position="160"/>
        <end position="257"/>
    </location>
</feature>
<dbReference type="EnsemblPlants" id="TraesCS4D02G251500.1">
    <property type="protein sequence ID" value="TraesCS4D02G251500.1"/>
    <property type="gene ID" value="TraesCS4D02G251500"/>
</dbReference>
<dbReference type="Gene3D" id="2.40.330.10">
    <property type="entry name" value="DNA-binding pseudobarrel domain"/>
    <property type="match status" value="2"/>
</dbReference>
<dbReference type="Pfam" id="PF02362">
    <property type="entry name" value="B3"/>
    <property type="match status" value="2"/>
</dbReference>
<dbReference type="GO" id="GO:0003677">
    <property type="term" value="F:DNA binding"/>
    <property type="evidence" value="ECO:0007669"/>
    <property type="project" value="UniProtKB-KW"/>
</dbReference>
<dbReference type="Gramene" id="TraesROB_scaffold_076050_01G000100.1">
    <property type="protein sequence ID" value="TraesROB_scaffold_076050_01G000100.1"/>
    <property type="gene ID" value="TraesROB_scaffold_076050_01G000100"/>
</dbReference>
<evidence type="ECO:0000256" key="6">
    <source>
        <dbReference type="SAM" id="MobiDB-lite"/>
    </source>
</evidence>
<evidence type="ECO:0000313" key="8">
    <source>
        <dbReference type="EnsemblPlants" id="TraesCS4D02G251500.1"/>
    </source>
</evidence>
<feature type="domain" description="TF-B3" evidence="7">
    <location>
        <begin position="311"/>
        <end position="417"/>
    </location>
</feature>
<evidence type="ECO:0000313" key="9">
    <source>
        <dbReference type="Proteomes" id="UP000019116"/>
    </source>
</evidence>
<dbReference type="PROSITE" id="PS50863">
    <property type="entry name" value="B3"/>
    <property type="match status" value="2"/>
</dbReference>
<dbReference type="SMART" id="SM01019">
    <property type="entry name" value="B3"/>
    <property type="match status" value="2"/>
</dbReference>
<dbReference type="Gramene" id="TraesWEE_scaffold_122719_01G000300.1">
    <property type="protein sequence ID" value="TraesWEE_scaffold_122719_01G000300.1"/>
    <property type="gene ID" value="TraesWEE_scaffold_122719_01G000300"/>
</dbReference>
<reference evidence="8" key="2">
    <citation type="submission" date="2018-10" db="UniProtKB">
        <authorList>
            <consortium name="EnsemblPlants"/>
        </authorList>
    </citation>
    <scope>IDENTIFICATION</scope>
</reference>
<keyword evidence="4" id="KW-0804">Transcription</keyword>
<sequence>MGEKWMLPIYVKRDQMDATIYCRPSLSLPEPIAVRHVRAHCRPALSHISISRWRGQEVYPGPVGGIQRSEAFSIYHRCTFERRGRGRRRKEEEEGFATWHGIHGIVGSFFFLFLPLPLALPSSIASSSLSTLAASRCRERGGRHRRLLSATPLRPGEMEGFEFFQIILDNSSSRLRLPDKFTRVLLDGGKPQEVKLREAGHRRRFWDVKVVLDADGHMYLGRGWEQFARAHGLRLGYFLVFSYDGDAVLTVKVFDVSMCRRHYQHDGDTSSGSSSDGDSGSSNTSDGGGGGNNWSLAEMDVEDGPTGQFSAMLRKCNLGMKQEQYLNVPVDFQLAHGYAERSKVELRMRGKSWLVHLKHNPKTGGRSRASFRYGWHQFCVDNALGVGDTCFFRALRQGSAGGGGEDHLLKVEVRKRDGSFLV</sequence>
<evidence type="ECO:0000256" key="2">
    <source>
        <dbReference type="ARBA" id="ARBA00023015"/>
    </source>
</evidence>
<dbReference type="InterPro" id="IPR015300">
    <property type="entry name" value="DNA-bd_pseudobarrel_sf"/>
</dbReference>
<dbReference type="Gramene" id="TraesKAR4D01G0301650.1">
    <property type="protein sequence ID" value="cds.TraesKAR4D01G0301650.1"/>
    <property type="gene ID" value="TraesKAR4D01G0301650"/>
</dbReference>
<name>A0A3B6JN64_WHEAT</name>
<organism evidence="8">
    <name type="scientific">Triticum aestivum</name>
    <name type="common">Wheat</name>
    <dbReference type="NCBI Taxonomy" id="4565"/>
    <lineage>
        <taxon>Eukaryota</taxon>
        <taxon>Viridiplantae</taxon>
        <taxon>Streptophyta</taxon>
        <taxon>Embryophyta</taxon>
        <taxon>Tracheophyta</taxon>
        <taxon>Spermatophyta</taxon>
        <taxon>Magnoliopsida</taxon>
        <taxon>Liliopsida</taxon>
        <taxon>Poales</taxon>
        <taxon>Poaceae</taxon>
        <taxon>BOP clade</taxon>
        <taxon>Pooideae</taxon>
        <taxon>Triticodae</taxon>
        <taxon>Triticeae</taxon>
        <taxon>Triticinae</taxon>
        <taxon>Triticum</taxon>
    </lineage>
</organism>
<feature type="compositionally biased region" description="Low complexity" evidence="6">
    <location>
        <begin position="269"/>
        <end position="285"/>
    </location>
</feature>
<evidence type="ECO:0000256" key="3">
    <source>
        <dbReference type="ARBA" id="ARBA00023125"/>
    </source>
</evidence>
<dbReference type="OMA" id="TGCDKKL"/>
<dbReference type="InterPro" id="IPR003340">
    <property type="entry name" value="B3_DNA-bd"/>
</dbReference>
<keyword evidence="5" id="KW-0539">Nucleus</keyword>
<accession>A0A3B6JN64</accession>
<comment type="subcellular location">
    <subcellularLocation>
        <location evidence="1">Nucleus</location>
    </subcellularLocation>
</comment>
<dbReference type="PaxDb" id="4565-Traes_4DL_AEF5AB905.2"/>
<dbReference type="SUPFAM" id="SSF101936">
    <property type="entry name" value="DNA-binding pseudobarrel domain"/>
    <property type="match status" value="2"/>
</dbReference>
<dbReference type="Gramene" id="TraesCS4D02G251500.1">
    <property type="protein sequence ID" value="TraesCS4D02G251500.1"/>
    <property type="gene ID" value="TraesCS4D02G251500"/>
</dbReference>
<protein>
    <recommendedName>
        <fullName evidence="7">TF-B3 domain-containing protein</fullName>
    </recommendedName>
</protein>
<keyword evidence="2" id="KW-0805">Transcription regulation</keyword>
<evidence type="ECO:0000256" key="4">
    <source>
        <dbReference type="ARBA" id="ARBA00023163"/>
    </source>
</evidence>
<dbReference type="GO" id="GO:0005634">
    <property type="term" value="C:nucleus"/>
    <property type="evidence" value="ECO:0007669"/>
    <property type="project" value="UniProtKB-SubCell"/>
</dbReference>
<dbReference type="AlphaFoldDB" id="A0A3B6JN64"/>
<dbReference type="Gramene" id="TraesCS4D03G0603600.1">
    <property type="protein sequence ID" value="TraesCS4D03G0603600.1.CDS"/>
    <property type="gene ID" value="TraesCS4D03G0603600"/>
</dbReference>
<dbReference type="PANTHER" id="PTHR31674">
    <property type="entry name" value="B3 DOMAIN-CONTAINING PROTEIN REM-LIKE 3-RELATED"/>
    <property type="match status" value="1"/>
</dbReference>